<dbReference type="FunFam" id="3.30.70.100:FF:000019">
    <property type="entry name" value="Protein NipSnap homolog 3A"/>
    <property type="match status" value="1"/>
</dbReference>
<protein>
    <submittedName>
        <fullName evidence="4">Protein NipSnap homolog 3A isoform X2</fullName>
    </submittedName>
</protein>
<reference evidence="3" key="2">
    <citation type="journal article" date="2020" name="Biotechnol. Bioeng.">
        <title>Chromosome-scale scaffolds for the Chinese hamster reference genome assembly to facilitate the study of the CHO epigenome.</title>
        <authorList>
            <person name="Hilliard W."/>
            <person name="MacDonald M."/>
            <person name="Lee K.H."/>
        </authorList>
    </citation>
    <scope>NUCLEOTIDE SEQUENCE [LARGE SCALE GENOMIC DNA]</scope>
    <source>
        <strain evidence="3">17A/GY</strain>
    </source>
</reference>
<feature type="domain" description="NIPSNAP" evidence="2">
    <location>
        <begin position="37"/>
        <end position="136"/>
    </location>
</feature>
<evidence type="ECO:0000313" key="3">
    <source>
        <dbReference type="Proteomes" id="UP001108280"/>
    </source>
</evidence>
<accession>A0A9J7FJY4</accession>
<gene>
    <name evidence="4" type="primary">LOC100760650</name>
</gene>
<organism evidence="3 4">
    <name type="scientific">Cricetulus griseus</name>
    <name type="common">Chinese hamster</name>
    <name type="synonym">Cricetulus barabensis griseus</name>
    <dbReference type="NCBI Taxonomy" id="10029"/>
    <lineage>
        <taxon>Eukaryota</taxon>
        <taxon>Metazoa</taxon>
        <taxon>Chordata</taxon>
        <taxon>Craniata</taxon>
        <taxon>Vertebrata</taxon>
        <taxon>Euteleostomi</taxon>
        <taxon>Mammalia</taxon>
        <taxon>Eutheria</taxon>
        <taxon>Euarchontoglires</taxon>
        <taxon>Glires</taxon>
        <taxon>Rodentia</taxon>
        <taxon>Myomorpha</taxon>
        <taxon>Muroidea</taxon>
        <taxon>Cricetidae</taxon>
        <taxon>Cricetinae</taxon>
        <taxon>Cricetulus</taxon>
    </lineage>
</organism>
<evidence type="ECO:0000259" key="2">
    <source>
        <dbReference type="Pfam" id="PF07978"/>
    </source>
</evidence>
<comment type="similarity">
    <text evidence="1">Belongs to the NipSnap family.</text>
</comment>
<dbReference type="PANTHER" id="PTHR21017:SF22">
    <property type="entry name" value="NIPSNAP HOMOLOG 3A"/>
    <property type="match status" value="1"/>
</dbReference>
<dbReference type="GeneID" id="100760650"/>
<name>A0A9J7FJY4_CRIGR</name>
<reference evidence="3" key="1">
    <citation type="journal article" date="2018" name="Biotechnol. Bioeng.">
        <title>A reference genome of the Chinese hamster based on a hybrid assembly strategy.</title>
        <authorList>
            <person name="Rupp O."/>
            <person name="MacDonald M.L."/>
            <person name="Li S."/>
            <person name="Dhiman H."/>
            <person name="Polson S."/>
            <person name="Griep S."/>
            <person name="Heffner K."/>
            <person name="Hernandez I."/>
            <person name="Brinkrolf K."/>
            <person name="Jadhav V."/>
            <person name="Samoudi M."/>
            <person name="Hao H."/>
            <person name="Kingham B."/>
            <person name="Goesmann A."/>
            <person name="Betenbaugh M.J."/>
            <person name="Lewis N.E."/>
            <person name="Borth N."/>
            <person name="Lee K.H."/>
        </authorList>
    </citation>
    <scope>NUCLEOTIDE SEQUENCE [LARGE SCALE GENOMIC DNA]</scope>
    <source>
        <strain evidence="3">17A/GY</strain>
    </source>
</reference>
<feature type="domain" description="NIPSNAP" evidence="2">
    <location>
        <begin position="137"/>
        <end position="195"/>
    </location>
</feature>
<dbReference type="SUPFAM" id="SSF54909">
    <property type="entry name" value="Dimeric alpha+beta barrel"/>
    <property type="match status" value="2"/>
</dbReference>
<dbReference type="GO" id="GO:0000423">
    <property type="term" value="P:mitophagy"/>
    <property type="evidence" value="ECO:0007669"/>
    <property type="project" value="UniProtKB-ARBA"/>
</dbReference>
<dbReference type="GO" id="GO:0005739">
    <property type="term" value="C:mitochondrion"/>
    <property type="evidence" value="ECO:0007669"/>
    <property type="project" value="TreeGrafter"/>
</dbReference>
<dbReference type="Proteomes" id="UP001108280">
    <property type="component" value="Chromosome 2"/>
</dbReference>
<dbReference type="AlphaFoldDB" id="A0A9J7FJY4"/>
<dbReference type="InterPro" id="IPR012577">
    <property type="entry name" value="NIPSNAP"/>
</dbReference>
<dbReference type="RefSeq" id="XP_027293790.1">
    <property type="nucleotide sequence ID" value="XM_027437989.1"/>
</dbReference>
<reference evidence="4" key="3">
    <citation type="submission" date="2025-08" db="UniProtKB">
        <authorList>
            <consortium name="RefSeq"/>
        </authorList>
    </citation>
    <scope>IDENTIFICATION</scope>
    <source>
        <strain evidence="4">17A/GY</strain>
        <tissue evidence="4">Liver</tissue>
    </source>
</reference>
<keyword evidence="3" id="KW-1185">Reference proteome</keyword>
<dbReference type="Pfam" id="PF07978">
    <property type="entry name" value="NIPSNAP"/>
    <property type="match status" value="2"/>
</dbReference>
<dbReference type="InterPro" id="IPR011008">
    <property type="entry name" value="Dimeric_a/b-barrel"/>
</dbReference>
<evidence type="ECO:0000313" key="4">
    <source>
        <dbReference type="RefSeq" id="XP_027259401.1"/>
    </source>
</evidence>
<proteinExistence type="inferred from homology"/>
<evidence type="ECO:0000256" key="1">
    <source>
        <dbReference type="ARBA" id="ARBA00005291"/>
    </source>
</evidence>
<dbReference type="InterPro" id="IPR051557">
    <property type="entry name" value="NipSnap_domain"/>
</dbReference>
<dbReference type="Gene3D" id="3.30.70.100">
    <property type="match status" value="2"/>
</dbReference>
<dbReference type="RefSeq" id="XP_027259401.1">
    <property type="nucleotide sequence ID" value="XM_027403600.1"/>
</dbReference>
<dbReference type="PANTHER" id="PTHR21017">
    <property type="entry name" value="NIPSNAP-RELATED"/>
    <property type="match status" value="1"/>
</dbReference>
<sequence>MLALRSCLKKALAPRALATQVCSSFTTGPRQTEGIFYEFCTYYLKPSKMKEFLHNFKKRVHLRTAHSELVGYWSVDFGGRTDRVFHIWKYDNFAHRTAVYKALANNKEWQEQFFIPNLTSIDKQETEIVYLVPWCKIGKPPKKVHVLWWMENADVRAAGRHRSHDDSRVVSTVRESVNYLDIQQNMLLIPEPFSPLK</sequence>